<evidence type="ECO:0008006" key="4">
    <source>
        <dbReference type="Google" id="ProtNLM"/>
    </source>
</evidence>
<sequence length="631" mass="67398">MAKDRETTDASGTSQSKRPPLNHFDSTDPQPSHYRAKTQKHIVGGGGRFHARVPSTKALHKHHAAPSTTKLNRRQGSLSPERAAAGPLVSSHRRATSSDLKLARDASSSSLKKNSSQTSLKRNRSQADVTKKSRSSANLMRSSSHSAVAKLKSTTGSKVHFNIGDDGQDDEQDDDEWQDASTSASPLLSRRGSTINGGVVSSPPANRANNTQPTAPFPHRADTGERPSMQSMQGANGLTLNLAREIVDHNQYLTSRILQRTSSPSAPPKMSTDNVLVHPSSSRPHSPDSILHEILTPSSTPHIATHLQTGSSGMAELTSRFLEHNSHDSGSGIPGVSFLTSAIHGGLSRAPVNGKTQAGAPRRPRSLGNLAQARDQVYEETREHEAAVGGAHLSDGERFDNGVPTAGNHRRPNGVYAIPRDMNRTQQKLNLQRASSTLETAHPHPGVGIGLAGVPVTARSLTGSSSYDSRDPRLAKLRERIGMEYLVVRRFQNPVARSLARLSQLPGLGKTMPKDGQASSRPGTSHSKRGSEVSGRPAEGSHNPQDSDIIGPSAAAMLDHRANRRPTTPRETLSDMQANSSSPSVETDDGAGTIHEGQGLGRTSLTDGEDEANTLAILRSMWEKPVDLSAS</sequence>
<feature type="compositionally biased region" description="Low complexity" evidence="1">
    <location>
        <begin position="278"/>
        <end position="287"/>
    </location>
</feature>
<dbReference type="GO" id="GO:0031931">
    <property type="term" value="C:TORC1 complex"/>
    <property type="evidence" value="ECO:0007669"/>
    <property type="project" value="TreeGrafter"/>
</dbReference>
<dbReference type="PANTHER" id="PTHR22794">
    <property type="entry name" value="THAP DOMAIN PROTEIN 11"/>
    <property type="match status" value="1"/>
</dbReference>
<accession>A0AA40A5H7</accession>
<dbReference type="EMBL" id="JAUIRO010000006">
    <property type="protein sequence ID" value="KAK0709513.1"/>
    <property type="molecule type" value="Genomic_DNA"/>
</dbReference>
<gene>
    <name evidence="2" type="ORF">B0T26DRAFT_615547</name>
</gene>
<feature type="compositionally biased region" description="Low complexity" evidence="1">
    <location>
        <begin position="135"/>
        <end position="147"/>
    </location>
</feature>
<evidence type="ECO:0000313" key="3">
    <source>
        <dbReference type="Proteomes" id="UP001172101"/>
    </source>
</evidence>
<dbReference type="AlphaFoldDB" id="A0AA40A5H7"/>
<organism evidence="2 3">
    <name type="scientific">Lasiosphaeria miniovina</name>
    <dbReference type="NCBI Taxonomy" id="1954250"/>
    <lineage>
        <taxon>Eukaryota</taxon>
        <taxon>Fungi</taxon>
        <taxon>Dikarya</taxon>
        <taxon>Ascomycota</taxon>
        <taxon>Pezizomycotina</taxon>
        <taxon>Sordariomycetes</taxon>
        <taxon>Sordariomycetidae</taxon>
        <taxon>Sordariales</taxon>
        <taxon>Lasiosphaeriaceae</taxon>
        <taxon>Lasiosphaeria</taxon>
    </lineage>
</organism>
<feature type="region of interest" description="Disordered" evidence="1">
    <location>
        <begin position="1"/>
        <end position="232"/>
    </location>
</feature>
<feature type="compositionally biased region" description="Polar residues" evidence="1">
    <location>
        <begin position="203"/>
        <end position="214"/>
    </location>
</feature>
<dbReference type="PANTHER" id="PTHR22794:SF2">
    <property type="entry name" value="THAP DOMAIN-CONTAINING PROTEIN 11"/>
    <property type="match status" value="1"/>
</dbReference>
<protein>
    <recommendedName>
        <fullName evidence="4">TORC1 subunit TCO89</fullName>
    </recommendedName>
</protein>
<proteinExistence type="predicted"/>
<dbReference type="RefSeq" id="XP_060292817.1">
    <property type="nucleotide sequence ID" value="XM_060435974.1"/>
</dbReference>
<dbReference type="GeneID" id="85319244"/>
<comment type="caution">
    <text evidence="2">The sequence shown here is derived from an EMBL/GenBank/DDBJ whole genome shotgun (WGS) entry which is preliminary data.</text>
</comment>
<dbReference type="GO" id="GO:0000329">
    <property type="term" value="C:fungal-type vacuole membrane"/>
    <property type="evidence" value="ECO:0007669"/>
    <property type="project" value="TreeGrafter"/>
</dbReference>
<evidence type="ECO:0000313" key="2">
    <source>
        <dbReference type="EMBL" id="KAK0709513.1"/>
    </source>
</evidence>
<reference evidence="2" key="1">
    <citation type="submission" date="2023-06" db="EMBL/GenBank/DDBJ databases">
        <title>Genome-scale phylogeny and comparative genomics of the fungal order Sordariales.</title>
        <authorList>
            <consortium name="Lawrence Berkeley National Laboratory"/>
            <person name="Hensen N."/>
            <person name="Bonometti L."/>
            <person name="Westerberg I."/>
            <person name="Brannstrom I.O."/>
            <person name="Guillou S."/>
            <person name="Cros-Aarteil S."/>
            <person name="Calhoun S."/>
            <person name="Haridas S."/>
            <person name="Kuo A."/>
            <person name="Mondo S."/>
            <person name="Pangilinan J."/>
            <person name="Riley R."/>
            <person name="LaButti K."/>
            <person name="Andreopoulos B."/>
            <person name="Lipzen A."/>
            <person name="Chen C."/>
            <person name="Yanf M."/>
            <person name="Daum C."/>
            <person name="Ng V."/>
            <person name="Clum A."/>
            <person name="Steindorff A."/>
            <person name="Ohm R."/>
            <person name="Martin F."/>
            <person name="Silar P."/>
            <person name="Natvig D."/>
            <person name="Lalanne C."/>
            <person name="Gautier V."/>
            <person name="Ament-velasquez S.L."/>
            <person name="Kruys A."/>
            <person name="Hutchinson M.I."/>
            <person name="Powell A.J."/>
            <person name="Barry K."/>
            <person name="Miller A.N."/>
            <person name="Grigoriev I.V."/>
            <person name="Debuchy R."/>
            <person name="Gladieux P."/>
            <person name="Thoren M.H."/>
            <person name="Johannesson H."/>
        </authorList>
    </citation>
    <scope>NUCLEOTIDE SEQUENCE</scope>
    <source>
        <strain evidence="2">SMH2392-1A</strain>
    </source>
</reference>
<keyword evidence="3" id="KW-1185">Reference proteome</keyword>
<name>A0AA40A5H7_9PEZI</name>
<feature type="region of interest" description="Disordered" evidence="1">
    <location>
        <begin position="504"/>
        <end position="551"/>
    </location>
</feature>
<feature type="compositionally biased region" description="Polar residues" evidence="1">
    <location>
        <begin position="180"/>
        <end position="196"/>
    </location>
</feature>
<feature type="compositionally biased region" description="Low complexity" evidence="1">
    <location>
        <begin position="107"/>
        <end position="120"/>
    </location>
</feature>
<evidence type="ECO:0000256" key="1">
    <source>
        <dbReference type="SAM" id="MobiDB-lite"/>
    </source>
</evidence>
<feature type="region of interest" description="Disordered" evidence="1">
    <location>
        <begin position="565"/>
        <end position="609"/>
    </location>
</feature>
<dbReference type="Proteomes" id="UP001172101">
    <property type="component" value="Unassembled WGS sequence"/>
</dbReference>
<feature type="compositionally biased region" description="Acidic residues" evidence="1">
    <location>
        <begin position="166"/>
        <end position="178"/>
    </location>
</feature>
<feature type="compositionally biased region" description="Polar residues" evidence="1">
    <location>
        <begin position="66"/>
        <end position="78"/>
    </location>
</feature>
<feature type="compositionally biased region" description="Polar residues" evidence="1">
    <location>
        <begin position="565"/>
        <end position="585"/>
    </location>
</feature>
<feature type="region of interest" description="Disordered" evidence="1">
    <location>
        <begin position="260"/>
        <end position="287"/>
    </location>
</feature>
<feature type="region of interest" description="Disordered" evidence="1">
    <location>
        <begin position="385"/>
        <end position="414"/>
    </location>
</feature>
<feature type="non-terminal residue" evidence="2">
    <location>
        <position position="631"/>
    </location>
</feature>